<dbReference type="PANTHER" id="PTHR35787:SF1">
    <property type="entry name" value="GLYCEROL UPTAKE OPERON ANTITERMINATOR REGULATORY PROTEIN"/>
    <property type="match status" value="1"/>
</dbReference>
<dbReference type="GO" id="GO:0006355">
    <property type="term" value="P:regulation of DNA-templated transcription"/>
    <property type="evidence" value="ECO:0007669"/>
    <property type="project" value="InterPro"/>
</dbReference>
<sequence length="189" mass="20331">MTTNEIRELIGDFPIIAAIKDDSGLEQCLNSDCQIVFVLYGSINSIAGIVHRLKDGGKTVFVHSDLIEGLSAQEAAVDYLIAHTSLDGIISTKMPLLRFAKAKGLTTILRFFVIDSLALQNISKVKNERSVDFIEILPGLMPKVTASIVQATGKDVITGGLITEKGDVMTSLDAGACGVSTTNQKVWFM</sequence>
<dbReference type="Pfam" id="PF04309">
    <property type="entry name" value="G3P_antiterm"/>
    <property type="match status" value="1"/>
</dbReference>
<proteinExistence type="predicted"/>
<dbReference type="Gene3D" id="3.20.20.70">
    <property type="entry name" value="Aldolase class I"/>
    <property type="match status" value="1"/>
</dbReference>
<protein>
    <submittedName>
        <fullName evidence="1">Glycerol-3-phosphate responsive antiterminator</fullName>
    </submittedName>
</protein>
<dbReference type="PIRSF" id="PIRSF016897">
    <property type="entry name" value="GlpP"/>
    <property type="match status" value="1"/>
</dbReference>
<reference evidence="1" key="1">
    <citation type="submission" date="2020-10" db="EMBL/GenBank/DDBJ databases">
        <authorList>
            <person name="Gilroy R."/>
        </authorList>
    </citation>
    <scope>NUCLEOTIDE SEQUENCE</scope>
    <source>
        <strain evidence="1">CHK176-6737</strain>
    </source>
</reference>
<dbReference type="InterPro" id="IPR013785">
    <property type="entry name" value="Aldolase_TIM"/>
</dbReference>
<reference evidence="1" key="2">
    <citation type="journal article" date="2021" name="PeerJ">
        <title>Extensive microbial diversity within the chicken gut microbiome revealed by metagenomics and culture.</title>
        <authorList>
            <person name="Gilroy R."/>
            <person name="Ravi A."/>
            <person name="Getino M."/>
            <person name="Pursley I."/>
            <person name="Horton D.L."/>
            <person name="Alikhan N.F."/>
            <person name="Baker D."/>
            <person name="Gharbi K."/>
            <person name="Hall N."/>
            <person name="Watson M."/>
            <person name="Adriaenssens E.M."/>
            <person name="Foster-Nyarko E."/>
            <person name="Jarju S."/>
            <person name="Secka A."/>
            <person name="Antonio M."/>
            <person name="Oren A."/>
            <person name="Chaudhuri R.R."/>
            <person name="La Ragione R."/>
            <person name="Hildebrand F."/>
            <person name="Pallen M.J."/>
        </authorList>
    </citation>
    <scope>NUCLEOTIDE SEQUENCE</scope>
    <source>
        <strain evidence="1">CHK176-6737</strain>
    </source>
</reference>
<dbReference type="GO" id="GO:0006071">
    <property type="term" value="P:glycerol metabolic process"/>
    <property type="evidence" value="ECO:0007669"/>
    <property type="project" value="InterPro"/>
</dbReference>
<accession>A0A9D1SNX6</accession>
<comment type="caution">
    <text evidence="1">The sequence shown here is derived from an EMBL/GenBank/DDBJ whole genome shotgun (WGS) entry which is preliminary data.</text>
</comment>
<dbReference type="InterPro" id="IPR006699">
    <property type="entry name" value="GlpP"/>
</dbReference>
<name>A0A9D1SNX6_9FIRM</name>
<evidence type="ECO:0000313" key="1">
    <source>
        <dbReference type="EMBL" id="HIU68990.1"/>
    </source>
</evidence>
<dbReference type="SUPFAM" id="SSF110391">
    <property type="entry name" value="GlpP-like"/>
    <property type="match status" value="1"/>
</dbReference>
<dbReference type="EMBL" id="DVNM01000018">
    <property type="protein sequence ID" value="HIU68990.1"/>
    <property type="molecule type" value="Genomic_DNA"/>
</dbReference>
<dbReference type="PANTHER" id="PTHR35787">
    <property type="entry name" value="GLYCEROL UPTAKE OPERON ANTITERMINATOR REGULATORY PROTEIN"/>
    <property type="match status" value="1"/>
</dbReference>
<gene>
    <name evidence="1" type="ORF">IAD23_03430</name>
</gene>
<dbReference type="Proteomes" id="UP000824125">
    <property type="component" value="Unassembled WGS sequence"/>
</dbReference>
<organism evidence="1 2">
    <name type="scientific">Candidatus Scybalenecus merdavium</name>
    <dbReference type="NCBI Taxonomy" id="2840939"/>
    <lineage>
        <taxon>Bacteria</taxon>
        <taxon>Bacillati</taxon>
        <taxon>Bacillota</taxon>
        <taxon>Clostridia</taxon>
        <taxon>Eubacteriales</taxon>
        <taxon>Oscillospiraceae</taxon>
        <taxon>Oscillospiraceae incertae sedis</taxon>
        <taxon>Candidatus Scybalenecus</taxon>
    </lineage>
</organism>
<dbReference type="AlphaFoldDB" id="A0A9D1SNX6"/>
<evidence type="ECO:0000313" key="2">
    <source>
        <dbReference type="Proteomes" id="UP000824125"/>
    </source>
</evidence>